<keyword evidence="1" id="KW-0472">Membrane</keyword>
<dbReference type="InterPro" id="IPR036280">
    <property type="entry name" value="Multihaem_cyt_sf"/>
</dbReference>
<keyword evidence="3" id="KW-1185">Reference proteome</keyword>
<evidence type="ECO:0000256" key="1">
    <source>
        <dbReference type="SAM" id="Phobius"/>
    </source>
</evidence>
<dbReference type="SUPFAM" id="SSF48695">
    <property type="entry name" value="Multiheme cytochromes"/>
    <property type="match status" value="1"/>
</dbReference>
<evidence type="ECO:0000313" key="3">
    <source>
        <dbReference type="Proteomes" id="UP000316238"/>
    </source>
</evidence>
<dbReference type="Proteomes" id="UP000316238">
    <property type="component" value="Unassembled WGS sequence"/>
</dbReference>
<proteinExistence type="predicted"/>
<keyword evidence="1" id="KW-0812">Transmembrane</keyword>
<accession>A0A521G431</accession>
<feature type="transmembrane region" description="Helical" evidence="1">
    <location>
        <begin position="7"/>
        <end position="24"/>
    </location>
</feature>
<sequence>MYDSGKIIPGLAVFVLLITFPIWYNNLVCNVGAAPAKDPNLSKDMLQGVSFPNGQSHPPAEEMRAKHMNVLQGIHVTAKDYNAAKDGQKPTMSCLACHGGSKEKFCDSCHAYASVKTPDCWTCHTTP</sequence>
<dbReference type="AlphaFoldDB" id="A0A521G431"/>
<protein>
    <submittedName>
        <fullName evidence="2">Sulfite reductase-associated electron transfer protein DsrJ</fullName>
    </submittedName>
</protein>
<keyword evidence="1" id="KW-1133">Transmembrane helix</keyword>
<gene>
    <name evidence="2" type="ORF">CDV28_1039</name>
</gene>
<name>A0A521G431_9BACT</name>
<evidence type="ECO:0000313" key="2">
    <source>
        <dbReference type="EMBL" id="TAA75770.1"/>
    </source>
</evidence>
<comment type="caution">
    <text evidence="2">The sequence shown here is derived from an EMBL/GenBank/DDBJ whole genome shotgun (WGS) entry which is preliminary data.</text>
</comment>
<reference evidence="2" key="1">
    <citation type="submission" date="2017-07" db="EMBL/GenBank/DDBJ databases">
        <title>The cable genome - Insights into the physiology and evolution of filamentous bacteria capable of sulfide oxidation via long distance electron transfer.</title>
        <authorList>
            <person name="Thorup C."/>
            <person name="Bjerg J.T."/>
            <person name="Schreiber L."/>
            <person name="Nielsen L.P."/>
            <person name="Kjeldsen K.U."/>
            <person name="Boesen T."/>
            <person name="Boggild A."/>
            <person name="Meysman F."/>
            <person name="Geelhoed J."/>
            <person name="Schramm A."/>
        </authorList>
    </citation>
    <scope>NUCLEOTIDE SEQUENCE [LARGE SCALE GENOMIC DNA]</scope>
    <source>
        <strain evidence="2">GS</strain>
    </source>
</reference>
<dbReference type="EMBL" id="NQJD01000003">
    <property type="protein sequence ID" value="TAA75770.1"/>
    <property type="molecule type" value="Genomic_DNA"/>
</dbReference>
<organism evidence="2 3">
    <name type="scientific">Candidatus Electronema aureum</name>
    <dbReference type="NCBI Taxonomy" id="2005002"/>
    <lineage>
        <taxon>Bacteria</taxon>
        <taxon>Pseudomonadati</taxon>
        <taxon>Thermodesulfobacteriota</taxon>
        <taxon>Desulfobulbia</taxon>
        <taxon>Desulfobulbales</taxon>
        <taxon>Desulfobulbaceae</taxon>
        <taxon>Candidatus Electronema</taxon>
    </lineage>
</organism>